<dbReference type="GO" id="GO:0110051">
    <property type="term" value="P:metabolite repair"/>
    <property type="evidence" value="ECO:0007669"/>
    <property type="project" value="TreeGrafter"/>
</dbReference>
<protein>
    <recommendedName>
        <fullName evidence="13 14">Multifunctional fusion protein</fullName>
    </recommendedName>
    <domain>
        <recommendedName>
            <fullName evidence="13">Holo-[acyl-carrier-protein] synthase</fullName>
            <shortName evidence="13">Holo-ACP synthase</shortName>
            <ecNumber evidence="13">2.7.8.7</ecNumber>
        </recommendedName>
        <alternativeName>
            <fullName evidence="13">4'-phosphopantetheinyl transferase AcpS</fullName>
        </alternativeName>
    </domain>
    <domain>
        <recommendedName>
            <fullName evidence="14">ADP-dependent (S)-NAD(P)H-hydrate dehydratase</fullName>
            <ecNumber evidence="14">4.2.1.136</ecNumber>
        </recommendedName>
        <alternativeName>
            <fullName evidence="14">ADP-dependent NAD(P)HX dehydratase</fullName>
        </alternativeName>
    </domain>
</protein>
<feature type="binding site" evidence="14">
    <location>
        <position position="239"/>
    </location>
    <ligand>
        <name>(6S)-NADPHX</name>
        <dbReference type="ChEBI" id="CHEBI:64076"/>
    </ligand>
</feature>
<evidence type="ECO:0000256" key="12">
    <source>
        <dbReference type="ARBA" id="ARBA00023239"/>
    </source>
</evidence>
<dbReference type="GO" id="GO:0052856">
    <property type="term" value="F:NAD(P)HX epimerase activity"/>
    <property type="evidence" value="ECO:0007669"/>
    <property type="project" value="TreeGrafter"/>
</dbReference>
<evidence type="ECO:0000256" key="6">
    <source>
        <dbReference type="ARBA" id="ARBA00022840"/>
    </source>
</evidence>
<comment type="catalytic activity">
    <reaction evidence="13">
        <text>apo-[ACP] + CoA = holo-[ACP] + adenosine 3',5'-bisphosphate + H(+)</text>
        <dbReference type="Rhea" id="RHEA:12068"/>
        <dbReference type="Rhea" id="RHEA-COMP:9685"/>
        <dbReference type="Rhea" id="RHEA-COMP:9690"/>
        <dbReference type="ChEBI" id="CHEBI:15378"/>
        <dbReference type="ChEBI" id="CHEBI:29999"/>
        <dbReference type="ChEBI" id="CHEBI:57287"/>
        <dbReference type="ChEBI" id="CHEBI:58343"/>
        <dbReference type="ChEBI" id="CHEBI:64479"/>
        <dbReference type="EC" id="2.7.8.7"/>
    </reaction>
</comment>
<dbReference type="EC" id="4.2.1.136" evidence="14"/>
<feature type="binding site" evidence="14">
    <location>
        <begin position="327"/>
        <end position="331"/>
    </location>
    <ligand>
        <name>AMP</name>
        <dbReference type="ChEBI" id="CHEBI:456215"/>
    </ligand>
</feature>
<keyword evidence="6 14" id="KW-0067">ATP-binding</keyword>
<comment type="similarity">
    <text evidence="14">Belongs to the NnrD/CARKD family.</text>
</comment>
<dbReference type="PROSITE" id="PS01050">
    <property type="entry name" value="YJEF_C_2"/>
    <property type="match status" value="1"/>
</dbReference>
<feature type="binding site" evidence="14">
    <location>
        <position position="357"/>
    </location>
    <ligand>
        <name>(6S)-NADPHX</name>
        <dbReference type="ChEBI" id="CHEBI:64076"/>
    </ligand>
</feature>
<keyword evidence="5 13" id="KW-0276">Fatty acid metabolism</keyword>
<dbReference type="RefSeq" id="WP_071140311.1">
    <property type="nucleotide sequence ID" value="NZ_CP035282.1"/>
</dbReference>
<evidence type="ECO:0000256" key="7">
    <source>
        <dbReference type="ARBA" id="ARBA00022842"/>
    </source>
</evidence>
<dbReference type="KEGG" id="spoa:EQM13_04505"/>
<dbReference type="GO" id="GO:0052855">
    <property type="term" value="F:ADP-dependent NAD(P)H-hydrate dehydratase activity"/>
    <property type="evidence" value="ECO:0007669"/>
    <property type="project" value="UniProtKB-UniRule"/>
</dbReference>
<evidence type="ECO:0000256" key="9">
    <source>
        <dbReference type="ARBA" id="ARBA00023027"/>
    </source>
</evidence>
<dbReference type="Pfam" id="PF01256">
    <property type="entry name" value="Carb_kinase"/>
    <property type="match status" value="1"/>
</dbReference>
<dbReference type="PANTHER" id="PTHR12592">
    <property type="entry name" value="ATP-DEPENDENT (S)-NAD(P)H-HYDRATE DEHYDRATASE FAMILY MEMBER"/>
    <property type="match status" value="1"/>
</dbReference>
<dbReference type="InterPro" id="IPR000631">
    <property type="entry name" value="CARKD"/>
</dbReference>
<keyword evidence="4 14" id="KW-0547">Nucleotide-binding</keyword>
<evidence type="ECO:0000259" key="15">
    <source>
        <dbReference type="PROSITE" id="PS51383"/>
    </source>
</evidence>
<comment type="catalytic activity">
    <reaction evidence="14">
        <text>(6S)-NADPHX + ADP = AMP + phosphate + NADPH + H(+)</text>
        <dbReference type="Rhea" id="RHEA:32235"/>
        <dbReference type="ChEBI" id="CHEBI:15378"/>
        <dbReference type="ChEBI" id="CHEBI:43474"/>
        <dbReference type="ChEBI" id="CHEBI:57783"/>
        <dbReference type="ChEBI" id="CHEBI:64076"/>
        <dbReference type="ChEBI" id="CHEBI:456215"/>
        <dbReference type="ChEBI" id="CHEBI:456216"/>
        <dbReference type="EC" id="4.2.1.136"/>
    </reaction>
</comment>
<comment type="similarity">
    <text evidence="13">Belongs to the P-Pant transferase superfamily. AcpS family.</text>
</comment>
<organism evidence="16 17">
    <name type="scientific">Acidilutibacter cellobiosedens</name>
    <dbReference type="NCBI Taxonomy" id="2507161"/>
    <lineage>
        <taxon>Bacteria</taxon>
        <taxon>Bacillati</taxon>
        <taxon>Bacillota</taxon>
        <taxon>Tissierellia</taxon>
        <taxon>Tissierellales</taxon>
        <taxon>Acidilutibacteraceae</taxon>
        <taxon>Acidilutibacter</taxon>
    </lineage>
</organism>
<dbReference type="GO" id="GO:0006633">
    <property type="term" value="P:fatty acid biosynthetic process"/>
    <property type="evidence" value="ECO:0007669"/>
    <property type="project" value="UniProtKB-UniRule"/>
</dbReference>
<feature type="binding site" evidence="13">
    <location>
        <position position="57"/>
    </location>
    <ligand>
        <name>Mg(2+)</name>
        <dbReference type="ChEBI" id="CHEBI:18420"/>
    </ligand>
</feature>
<dbReference type="Proteomes" id="UP000287969">
    <property type="component" value="Chromosome"/>
</dbReference>
<dbReference type="NCBIfam" id="TIGR00196">
    <property type="entry name" value="yjeF_cterm"/>
    <property type="match status" value="1"/>
</dbReference>
<gene>
    <name evidence="14" type="primary">nnrD</name>
    <name evidence="13" type="synonym">acpS</name>
    <name evidence="16" type="ORF">EQM13_04505</name>
</gene>
<feature type="binding site" evidence="14">
    <location>
        <position position="168"/>
    </location>
    <ligand>
        <name>(6S)-NADPHX</name>
        <dbReference type="ChEBI" id="CHEBI:64076"/>
    </ligand>
</feature>
<keyword evidence="13" id="KW-0963">Cytoplasm</keyword>
<evidence type="ECO:0000313" key="17">
    <source>
        <dbReference type="Proteomes" id="UP000287969"/>
    </source>
</evidence>
<keyword evidence="2 13" id="KW-0808">Transferase</keyword>
<evidence type="ECO:0000256" key="4">
    <source>
        <dbReference type="ARBA" id="ARBA00022741"/>
    </source>
</evidence>
<name>A0A410QA58_9FIRM</name>
<evidence type="ECO:0000256" key="5">
    <source>
        <dbReference type="ARBA" id="ARBA00022832"/>
    </source>
</evidence>
<proteinExistence type="inferred from homology"/>
<dbReference type="Gene3D" id="3.40.1190.20">
    <property type="match status" value="1"/>
</dbReference>
<keyword evidence="9 14" id="KW-0520">NAD</keyword>
<dbReference type="GO" id="GO:0005737">
    <property type="term" value="C:cytoplasm"/>
    <property type="evidence" value="ECO:0007669"/>
    <property type="project" value="UniProtKB-SubCell"/>
</dbReference>
<dbReference type="NCBIfam" id="TIGR00516">
    <property type="entry name" value="acpS"/>
    <property type="match status" value="1"/>
</dbReference>
<keyword evidence="7 13" id="KW-0460">Magnesium</keyword>
<keyword evidence="10 13" id="KW-0443">Lipid metabolism</keyword>
<feature type="binding site" evidence="13">
    <location>
        <position position="8"/>
    </location>
    <ligand>
        <name>Mg(2+)</name>
        <dbReference type="ChEBI" id="CHEBI:18420"/>
    </ligand>
</feature>
<keyword evidence="11 13" id="KW-0275">Fatty acid biosynthesis</keyword>
<reference evidence="17" key="1">
    <citation type="submission" date="2019-01" db="EMBL/GenBank/DDBJ databases">
        <title>Draft genomes of a novel of Sporanaerobacter strains.</title>
        <authorList>
            <person name="Ma S."/>
        </authorList>
    </citation>
    <scope>NUCLEOTIDE SEQUENCE [LARGE SCALE GENOMIC DNA]</scope>
    <source>
        <strain evidence="17">NJN-17</strain>
    </source>
</reference>
<dbReference type="InterPro" id="IPR029056">
    <property type="entry name" value="Ribokinase-like"/>
</dbReference>
<feature type="binding site" evidence="14">
    <location>
        <position position="290"/>
    </location>
    <ligand>
        <name>(6S)-NADPHX</name>
        <dbReference type="ChEBI" id="CHEBI:64076"/>
    </ligand>
</feature>
<dbReference type="EC" id="2.7.8.7" evidence="13"/>
<sequence length="421" mass="46451">MIVNVGTDIVKVERIKNILERYDEKFLNRIFTKEEIEYIRYKNKSFTTVSGMFAGKEAVLKVLGIGMGKISWKDIEIIHDKKGKPSVRLRGKGYSIFSGKTIDNIHISISHEKDYAIAYAVGERNSCGDEIVVDENMISILPKRKKDSYKGNYGRVGVIGGSLKYTGAPFLCSKSSLKTGSGLVYSIVPKSIRDILSVKFTEEIVISVEDDKKGFFNLSSMDEMLNQISEMDALALGPGIDRDEETKEMVFEVLKNFKGPIVLDADGLYFLSFDLDVLYERKGPTVITPHMGEFSRLIKLSPEDIKLNKIKYSKNFSAKYNVITVLKGVNTIVASPQGNVYVNRTGNPGMATAGSGDVLTGIILSLLGQGIDEFHSSMLGVYVHGLSGDLAKLSKGEYGMTAGDIMNSIPSILNIMEKRLG</sequence>
<comment type="catalytic activity">
    <reaction evidence="14">
        <text>(6S)-NADHX + ADP = AMP + phosphate + NADH + H(+)</text>
        <dbReference type="Rhea" id="RHEA:32223"/>
        <dbReference type="ChEBI" id="CHEBI:15378"/>
        <dbReference type="ChEBI" id="CHEBI:43474"/>
        <dbReference type="ChEBI" id="CHEBI:57945"/>
        <dbReference type="ChEBI" id="CHEBI:64074"/>
        <dbReference type="ChEBI" id="CHEBI:456215"/>
        <dbReference type="ChEBI" id="CHEBI:456216"/>
        <dbReference type="EC" id="4.2.1.136"/>
    </reaction>
</comment>
<evidence type="ECO:0000256" key="10">
    <source>
        <dbReference type="ARBA" id="ARBA00023098"/>
    </source>
</evidence>
<dbReference type="GO" id="GO:0000287">
    <property type="term" value="F:magnesium ion binding"/>
    <property type="evidence" value="ECO:0007669"/>
    <property type="project" value="UniProtKB-UniRule"/>
</dbReference>
<comment type="function">
    <text evidence="13">Transfers the 4'-phosphopantetheine moiety from coenzyme A to a Ser of acyl-carrier-protein.</text>
</comment>
<dbReference type="HAMAP" id="MF_01965">
    <property type="entry name" value="NADHX_dehydratase"/>
    <property type="match status" value="1"/>
</dbReference>
<evidence type="ECO:0000256" key="13">
    <source>
        <dbReference type="HAMAP-Rule" id="MF_00101"/>
    </source>
</evidence>
<dbReference type="PANTHER" id="PTHR12592:SF0">
    <property type="entry name" value="ATP-DEPENDENT (S)-NAD(P)H-HYDRATE DEHYDRATASE"/>
    <property type="match status" value="1"/>
</dbReference>
<accession>A0A410QA58</accession>
<dbReference type="PROSITE" id="PS51383">
    <property type="entry name" value="YJEF_C_3"/>
    <property type="match status" value="1"/>
</dbReference>
<dbReference type="Pfam" id="PF01648">
    <property type="entry name" value="ACPS"/>
    <property type="match status" value="1"/>
</dbReference>
<feature type="domain" description="YjeF C-terminal" evidence="15">
    <location>
        <begin position="133"/>
        <end position="416"/>
    </location>
</feature>
<dbReference type="InterPro" id="IPR017953">
    <property type="entry name" value="Carbohydrate_kinase_pred_CS"/>
</dbReference>
<comment type="function">
    <text evidence="14">Catalyzes the dehydration of the S-form of NAD(P)HX at the expense of ADP, which is converted to AMP. Together with NAD(P)HX epimerase, which catalyzes the epimerization of the S- and R-forms, the enzyme allows the repair of both epimers of NAD(P)HX, a damaged form of NAD(P)H that is a result of enzymatic or heat-dependent hydration.</text>
</comment>
<keyword evidence="12 14" id="KW-0456">Lyase</keyword>
<evidence type="ECO:0000313" key="16">
    <source>
        <dbReference type="EMBL" id="QAT60892.1"/>
    </source>
</evidence>
<comment type="cofactor">
    <cofactor evidence="13">
        <name>Mg(2+)</name>
        <dbReference type="ChEBI" id="CHEBI:18420"/>
    </cofactor>
</comment>
<keyword evidence="3 13" id="KW-0479">Metal-binding</keyword>
<dbReference type="GO" id="GO:0008897">
    <property type="term" value="F:holo-[acyl-carrier-protein] synthase activity"/>
    <property type="evidence" value="ECO:0007669"/>
    <property type="project" value="UniProtKB-UniRule"/>
</dbReference>
<keyword evidence="17" id="KW-1185">Reference proteome</keyword>
<dbReference type="InterPro" id="IPR004568">
    <property type="entry name" value="Ppantetheine-prot_Trfase_dom"/>
</dbReference>
<evidence type="ECO:0000256" key="11">
    <source>
        <dbReference type="ARBA" id="ARBA00023160"/>
    </source>
</evidence>
<evidence type="ECO:0000256" key="14">
    <source>
        <dbReference type="HAMAP-Rule" id="MF_01965"/>
    </source>
</evidence>
<dbReference type="SUPFAM" id="SSF56214">
    <property type="entry name" value="4'-phosphopantetheinyl transferase"/>
    <property type="match status" value="1"/>
</dbReference>
<evidence type="ECO:0000256" key="8">
    <source>
        <dbReference type="ARBA" id="ARBA00022857"/>
    </source>
</evidence>
<evidence type="ECO:0000256" key="2">
    <source>
        <dbReference type="ARBA" id="ARBA00022679"/>
    </source>
</evidence>
<evidence type="ECO:0000256" key="1">
    <source>
        <dbReference type="ARBA" id="ARBA00022516"/>
    </source>
</evidence>
<dbReference type="OrthoDB" id="9806925at2"/>
<dbReference type="SUPFAM" id="SSF53613">
    <property type="entry name" value="Ribokinase-like"/>
    <property type="match status" value="1"/>
</dbReference>
<comment type="subcellular location">
    <subcellularLocation>
        <location evidence="13">Cytoplasm</location>
    </subcellularLocation>
</comment>
<dbReference type="CDD" id="cd01171">
    <property type="entry name" value="YXKO-related"/>
    <property type="match status" value="1"/>
</dbReference>
<dbReference type="InterPro" id="IPR002582">
    <property type="entry name" value="ACPS"/>
</dbReference>
<dbReference type="InterPro" id="IPR037143">
    <property type="entry name" value="4-PPantetheinyl_Trfase_dom_sf"/>
</dbReference>
<evidence type="ECO:0000256" key="3">
    <source>
        <dbReference type="ARBA" id="ARBA00022723"/>
    </source>
</evidence>
<dbReference type="GO" id="GO:0046496">
    <property type="term" value="P:nicotinamide nucleotide metabolic process"/>
    <property type="evidence" value="ECO:0007669"/>
    <property type="project" value="UniProtKB-UniRule"/>
</dbReference>
<dbReference type="Gene3D" id="3.90.470.20">
    <property type="entry name" value="4'-phosphopantetheinyl transferase domain"/>
    <property type="match status" value="1"/>
</dbReference>
<dbReference type="AlphaFoldDB" id="A0A410QA58"/>
<dbReference type="EMBL" id="CP035282">
    <property type="protein sequence ID" value="QAT60892.1"/>
    <property type="molecule type" value="Genomic_DNA"/>
</dbReference>
<keyword evidence="8 14" id="KW-0521">NADP</keyword>
<dbReference type="NCBIfam" id="TIGR00556">
    <property type="entry name" value="pantethn_trn"/>
    <property type="match status" value="1"/>
</dbReference>
<dbReference type="HAMAP" id="MF_00101">
    <property type="entry name" value="AcpS"/>
    <property type="match status" value="1"/>
</dbReference>
<keyword evidence="1 13" id="KW-0444">Lipid biosynthesis</keyword>
<feature type="binding site" evidence="14">
    <location>
        <position position="356"/>
    </location>
    <ligand>
        <name>AMP</name>
        <dbReference type="ChEBI" id="CHEBI:456215"/>
    </ligand>
</feature>
<comment type="subunit">
    <text evidence="14">Homotetramer.</text>
</comment>
<dbReference type="InterPro" id="IPR008278">
    <property type="entry name" value="4-PPantetheinyl_Trfase_dom"/>
</dbReference>
<dbReference type="GO" id="GO:0005524">
    <property type="term" value="F:ATP binding"/>
    <property type="evidence" value="ECO:0007669"/>
    <property type="project" value="UniProtKB-KW"/>
</dbReference>